<evidence type="ECO:0000313" key="4">
    <source>
        <dbReference type="Proteomes" id="UP001374579"/>
    </source>
</evidence>
<gene>
    <name evidence="3" type="ORF">V1264_001643</name>
</gene>
<evidence type="ECO:0000259" key="2">
    <source>
        <dbReference type="PROSITE" id="PS50871"/>
    </source>
</evidence>
<keyword evidence="4" id="KW-1185">Reference proteome</keyword>
<dbReference type="Gene3D" id="2.60.120.40">
    <property type="match status" value="1"/>
</dbReference>
<proteinExistence type="predicted"/>
<name>A0AAN9C7K0_9CAEN</name>
<feature type="chain" id="PRO_5042927918" description="C1q domain-containing protein" evidence="1">
    <location>
        <begin position="20"/>
        <end position="379"/>
    </location>
</feature>
<reference evidence="3 4" key="1">
    <citation type="submission" date="2024-02" db="EMBL/GenBank/DDBJ databases">
        <title>Chromosome-scale genome assembly of the rough periwinkle Littorina saxatilis.</title>
        <authorList>
            <person name="De Jode A."/>
            <person name="Faria R."/>
            <person name="Formenti G."/>
            <person name="Sims Y."/>
            <person name="Smith T.P."/>
            <person name="Tracey A."/>
            <person name="Wood J.M.D."/>
            <person name="Zagrodzka Z.B."/>
            <person name="Johannesson K."/>
            <person name="Butlin R.K."/>
            <person name="Leder E.H."/>
        </authorList>
    </citation>
    <scope>NUCLEOTIDE SEQUENCE [LARGE SCALE GENOMIC DNA]</scope>
    <source>
        <strain evidence="3">Snail1</strain>
        <tissue evidence="3">Muscle</tissue>
    </source>
</reference>
<dbReference type="EMBL" id="JBAMIC010000001">
    <property type="protein sequence ID" value="KAK7115840.1"/>
    <property type="molecule type" value="Genomic_DNA"/>
</dbReference>
<organism evidence="3 4">
    <name type="scientific">Littorina saxatilis</name>
    <dbReference type="NCBI Taxonomy" id="31220"/>
    <lineage>
        <taxon>Eukaryota</taxon>
        <taxon>Metazoa</taxon>
        <taxon>Spiralia</taxon>
        <taxon>Lophotrochozoa</taxon>
        <taxon>Mollusca</taxon>
        <taxon>Gastropoda</taxon>
        <taxon>Caenogastropoda</taxon>
        <taxon>Littorinimorpha</taxon>
        <taxon>Littorinoidea</taxon>
        <taxon>Littorinidae</taxon>
        <taxon>Littorina</taxon>
    </lineage>
</organism>
<dbReference type="Pfam" id="PF00386">
    <property type="entry name" value="C1q"/>
    <property type="match status" value="1"/>
</dbReference>
<accession>A0AAN9C7K0</accession>
<dbReference type="SUPFAM" id="SSF49842">
    <property type="entry name" value="TNF-like"/>
    <property type="match status" value="1"/>
</dbReference>
<comment type="caution">
    <text evidence="3">The sequence shown here is derived from an EMBL/GenBank/DDBJ whole genome shotgun (WGS) entry which is preliminary data.</text>
</comment>
<keyword evidence="1" id="KW-0732">Signal</keyword>
<protein>
    <recommendedName>
        <fullName evidence="2">C1q domain-containing protein</fullName>
    </recommendedName>
</protein>
<dbReference type="InterPro" id="IPR001073">
    <property type="entry name" value="C1q_dom"/>
</dbReference>
<dbReference type="InterPro" id="IPR008983">
    <property type="entry name" value="Tumour_necrosis_fac-like_dom"/>
</dbReference>
<evidence type="ECO:0000256" key="1">
    <source>
        <dbReference type="SAM" id="SignalP"/>
    </source>
</evidence>
<feature type="signal peptide" evidence="1">
    <location>
        <begin position="1"/>
        <end position="19"/>
    </location>
</feature>
<dbReference type="AlphaFoldDB" id="A0AAN9C7K0"/>
<evidence type="ECO:0000313" key="3">
    <source>
        <dbReference type="EMBL" id="KAK7115840.1"/>
    </source>
</evidence>
<feature type="domain" description="C1q" evidence="2">
    <location>
        <begin position="243"/>
        <end position="379"/>
    </location>
</feature>
<dbReference type="Proteomes" id="UP001374579">
    <property type="component" value="Unassembled WGS sequence"/>
</dbReference>
<dbReference type="PROSITE" id="PS50871">
    <property type="entry name" value="C1Q"/>
    <property type="match status" value="1"/>
</dbReference>
<sequence>MSVIWVLFFIGHFWTGVAAADDHSVLVVDPPSFLSGITKNVQLTCRPPVGEDVARVLTLQVIRERSLDGASDPVATFLTSAATPLVEKFGVLLNASVSASYDAAQARDALLRVDLPDPAEIAAGRYTCSVETQDSHGLLHRYLSHRTTLTSLFLNGSVPLFYQAILLELRKDLDTLTSDLNKVNVQQTALEQLNNESESKLSAITADQLQLTGLKNDINAGVNGVDNQVTVIRSSIERLRDITPVEPVNFYAFFSSQYAAVGNNANIVFNSLEQHTDTSYSTSTGVFTVPVNGTYFFRTGVTGDTATHSASIVINDKPVASLVSYDDYGGVNQATACVVVKLTVADTVRVVKKTGSSVYGYYPNPGHNHVSYFVGTLLW</sequence>